<dbReference type="EMBL" id="CP104205">
    <property type="protein sequence ID" value="UWX54419.1"/>
    <property type="molecule type" value="Genomic_DNA"/>
</dbReference>
<reference evidence="2" key="1">
    <citation type="submission" date="2022-09" db="EMBL/GenBank/DDBJ databases">
        <title>Maribacter litopenaei sp. nov., isolated from the intestinal tract of the Pacific White Shrimp, Litopenaeus vannamei.</title>
        <authorList>
            <person name="Kim S.Y."/>
            <person name="Hwang C.Y."/>
        </authorList>
    </citation>
    <scope>NUCLEOTIDE SEQUENCE</scope>
    <source>
        <strain evidence="2">HL-LV01</strain>
    </source>
</reference>
<dbReference type="RefSeq" id="WP_260572278.1">
    <property type="nucleotide sequence ID" value="NZ_CP104205.1"/>
</dbReference>
<keyword evidence="3" id="KW-1185">Reference proteome</keyword>
<organism evidence="2 3">
    <name type="scientific">Maribacter litopenaei</name>
    <dbReference type="NCBI Taxonomy" id="2976127"/>
    <lineage>
        <taxon>Bacteria</taxon>
        <taxon>Pseudomonadati</taxon>
        <taxon>Bacteroidota</taxon>
        <taxon>Flavobacteriia</taxon>
        <taxon>Flavobacteriales</taxon>
        <taxon>Flavobacteriaceae</taxon>
        <taxon>Maribacter</taxon>
    </lineage>
</organism>
<feature type="domain" description="BLUF" evidence="1">
    <location>
        <begin position="1"/>
        <end position="92"/>
    </location>
</feature>
<dbReference type="Proteomes" id="UP001059209">
    <property type="component" value="Chromosome"/>
</dbReference>
<accession>A0ABY5Y832</accession>
<proteinExistence type="predicted"/>
<name>A0ABY5Y832_9FLAO</name>
<evidence type="ECO:0000313" key="3">
    <source>
        <dbReference type="Proteomes" id="UP001059209"/>
    </source>
</evidence>
<dbReference type="InterPro" id="IPR007024">
    <property type="entry name" value="BLUF_domain"/>
</dbReference>
<dbReference type="SUPFAM" id="SSF54975">
    <property type="entry name" value="Acylphosphatase/BLUF domain-like"/>
    <property type="match status" value="1"/>
</dbReference>
<evidence type="ECO:0000259" key="1">
    <source>
        <dbReference type="PROSITE" id="PS50925"/>
    </source>
</evidence>
<protein>
    <submittedName>
        <fullName evidence="2">BLUF domain-containing protein</fullName>
    </submittedName>
</protein>
<dbReference type="InterPro" id="IPR036046">
    <property type="entry name" value="Acylphosphatase-like_dom_sf"/>
</dbReference>
<dbReference type="Pfam" id="PF04940">
    <property type="entry name" value="BLUF"/>
    <property type="match status" value="1"/>
</dbReference>
<dbReference type="SMART" id="SM01034">
    <property type="entry name" value="BLUF"/>
    <property type="match status" value="1"/>
</dbReference>
<dbReference type="Gene3D" id="3.30.70.100">
    <property type="match status" value="1"/>
</dbReference>
<dbReference type="PROSITE" id="PS50925">
    <property type="entry name" value="BLUF"/>
    <property type="match status" value="1"/>
</dbReference>
<evidence type="ECO:0000313" key="2">
    <source>
        <dbReference type="EMBL" id="UWX54419.1"/>
    </source>
</evidence>
<gene>
    <name evidence="2" type="ORF">NYZ99_16050</name>
</gene>
<sequence length="147" mass="17035">MFSIIYRSKAADGLLDEEIQQMMQKASHYNAQNAITGCLIYHNESFIHLLEGDEKLVRKLFGRISKDRRHQEIVLLNLEENNFPLFSKFSTVNNNFKDVSDQVRHKRMLFHQIFHGADIVKSPGSSKLTLWAQVNNLLKVENKLSFG</sequence>